<name>A0A8T0Y6D8_9STRA</name>
<evidence type="ECO:0000313" key="2">
    <source>
        <dbReference type="Proteomes" id="UP000735874"/>
    </source>
</evidence>
<organism evidence="1 2">
    <name type="scientific">Phytophthora cactorum</name>
    <dbReference type="NCBI Taxonomy" id="29920"/>
    <lineage>
        <taxon>Eukaryota</taxon>
        <taxon>Sar</taxon>
        <taxon>Stramenopiles</taxon>
        <taxon>Oomycota</taxon>
        <taxon>Peronosporomycetes</taxon>
        <taxon>Peronosporales</taxon>
        <taxon>Peronosporaceae</taxon>
        <taxon>Phytophthora</taxon>
    </lineage>
</organism>
<comment type="caution">
    <text evidence="1">The sequence shown here is derived from an EMBL/GenBank/DDBJ whole genome shotgun (WGS) entry which is preliminary data.</text>
</comment>
<dbReference type="EMBL" id="RCMG01001597">
    <property type="protein sequence ID" value="KAG2823722.1"/>
    <property type="molecule type" value="Genomic_DNA"/>
</dbReference>
<accession>A0A8T0Y6D8</accession>
<reference evidence="1" key="1">
    <citation type="submission" date="2018-10" db="EMBL/GenBank/DDBJ databases">
        <title>Effector identification in a new, highly contiguous assembly of the strawberry crown rot pathogen Phytophthora cactorum.</title>
        <authorList>
            <person name="Armitage A.D."/>
            <person name="Nellist C.F."/>
            <person name="Bates H."/>
            <person name="Vickerstaff R.J."/>
            <person name="Harrison R.J."/>
        </authorList>
    </citation>
    <scope>NUCLEOTIDE SEQUENCE</scope>
    <source>
        <strain evidence="1">15-7</strain>
    </source>
</reference>
<sequence length="114" mass="11451">MAGSEGRAETSGATLAGGDTLDVALGLIKVRSVQDTRGDARLRGFAKISLTCARVTALTDASLEATLDRPLATGIDTGWLSTGVVAGDVGVEVEEDALLSASSPPRVETHGAAG</sequence>
<dbReference type="Proteomes" id="UP000735874">
    <property type="component" value="Unassembled WGS sequence"/>
</dbReference>
<dbReference type="AlphaFoldDB" id="A0A8T0Y6D8"/>
<protein>
    <submittedName>
        <fullName evidence="1">Uncharacterized protein</fullName>
    </submittedName>
</protein>
<evidence type="ECO:0000313" key="1">
    <source>
        <dbReference type="EMBL" id="KAG2823722.1"/>
    </source>
</evidence>
<proteinExistence type="predicted"/>
<gene>
    <name evidence="1" type="ORF">PC113_g22148</name>
</gene>